<accession>A0A914UMS6</accession>
<dbReference type="PANTHER" id="PTHR46134:SF3">
    <property type="entry name" value="ARFGAP WITH FG REPEATS 1"/>
    <property type="match status" value="1"/>
</dbReference>
<dbReference type="AlphaFoldDB" id="A0A914UMS6"/>
<sequence length="515" mass="53959">MCDSEHPSASALRQHLQVHHFLGRRVECSCGASYGDPNDVKGDPCCQRLDPNHAVSAMNLIENVVSMIVSHSQANRIDQVNERLEYAASKFVGDSFSGSLDDDVEDIIKLYEDEKASLSNGYEEANVISDSPKTSVETTIPDKGTKEQNEEMYRCPKYERKQWYVSPAEIAHQAKLMAQHSKDSSGASSTTSGVSSQPSSQRSPPQQQYSSSNIFDASPTRPTVPSSTQSSYSIDLLSSDPFANPVKNGSSHSSSSVAQSQPQQQGFANFANFDANFGAAPSIRPVDSSSLIPKSATVPAALAPQAPPLLPAQPTFDSQQQWAAAPAKSSSASNDADKYSALAALDEIFHSSHSNGSSGVAGVPPLGGSPNMGWSLNSSLGNGPAPGHQSSSSFGFPQQNAFPSASTVPKSQSSIGSFGGHASFGGGLPPNNQFAAASNPFFSPAAAPSGGRPAQQANPFFAGQPPAANPFAPQPTMNGAAWGQPPVVNPLMGQQATTMSGVPTQANANWNPFWG</sequence>
<protein>
    <submittedName>
        <fullName evidence="7">C2H2-type domain-containing protein</fullName>
    </submittedName>
</protein>
<keyword evidence="6" id="KW-1185">Reference proteome</keyword>
<dbReference type="GO" id="GO:0005737">
    <property type="term" value="C:cytoplasm"/>
    <property type="evidence" value="ECO:0007669"/>
    <property type="project" value="TreeGrafter"/>
</dbReference>
<proteinExistence type="predicted"/>
<keyword evidence="2" id="KW-0677">Repeat</keyword>
<keyword evidence="4" id="KW-0862">Zinc</keyword>
<dbReference type="GO" id="GO:0016020">
    <property type="term" value="C:membrane"/>
    <property type="evidence" value="ECO:0007669"/>
    <property type="project" value="TreeGrafter"/>
</dbReference>
<feature type="region of interest" description="Disordered" evidence="5">
    <location>
        <begin position="305"/>
        <end position="333"/>
    </location>
</feature>
<reference evidence="7" key="1">
    <citation type="submission" date="2022-11" db="UniProtKB">
        <authorList>
            <consortium name="WormBaseParasite"/>
        </authorList>
    </citation>
    <scope>IDENTIFICATION</scope>
</reference>
<feature type="compositionally biased region" description="Low complexity" evidence="5">
    <location>
        <begin position="184"/>
        <end position="212"/>
    </location>
</feature>
<feature type="compositionally biased region" description="Polar residues" evidence="5">
    <location>
        <begin position="388"/>
        <end position="412"/>
    </location>
</feature>
<feature type="region of interest" description="Disordered" evidence="5">
    <location>
        <begin position="175"/>
        <end position="264"/>
    </location>
</feature>
<keyword evidence="1" id="KW-0479">Metal-binding</keyword>
<feature type="compositionally biased region" description="Polar residues" evidence="5">
    <location>
        <begin position="220"/>
        <end position="233"/>
    </location>
</feature>
<organism evidence="6 7">
    <name type="scientific">Plectus sambesii</name>
    <dbReference type="NCBI Taxonomy" id="2011161"/>
    <lineage>
        <taxon>Eukaryota</taxon>
        <taxon>Metazoa</taxon>
        <taxon>Ecdysozoa</taxon>
        <taxon>Nematoda</taxon>
        <taxon>Chromadorea</taxon>
        <taxon>Plectida</taxon>
        <taxon>Plectina</taxon>
        <taxon>Plectoidea</taxon>
        <taxon>Plectidae</taxon>
        <taxon>Plectus</taxon>
    </lineage>
</organism>
<feature type="compositionally biased region" description="Low complexity" evidence="5">
    <location>
        <begin position="323"/>
        <end position="333"/>
    </location>
</feature>
<evidence type="ECO:0000256" key="2">
    <source>
        <dbReference type="ARBA" id="ARBA00022737"/>
    </source>
</evidence>
<evidence type="ECO:0000256" key="4">
    <source>
        <dbReference type="ARBA" id="ARBA00022833"/>
    </source>
</evidence>
<dbReference type="InterPro" id="IPR052248">
    <property type="entry name" value="Arf-GAP_FG-repeat_protein"/>
</dbReference>
<keyword evidence="3" id="KW-0863">Zinc-finger</keyword>
<evidence type="ECO:0000313" key="7">
    <source>
        <dbReference type="WBParaSite" id="PSAMB.scaffold1121size35697.g11283.t1"/>
    </source>
</evidence>
<dbReference type="WBParaSite" id="PSAMB.scaffold1121size35697.g11283.t1">
    <property type="protein sequence ID" value="PSAMB.scaffold1121size35697.g11283.t1"/>
    <property type="gene ID" value="PSAMB.scaffold1121size35697.g11283"/>
</dbReference>
<name>A0A914UMS6_9BILA</name>
<feature type="compositionally biased region" description="Polar residues" evidence="5">
    <location>
        <begin position="128"/>
        <end position="138"/>
    </location>
</feature>
<dbReference type="GO" id="GO:0008270">
    <property type="term" value="F:zinc ion binding"/>
    <property type="evidence" value="ECO:0007669"/>
    <property type="project" value="UniProtKB-KW"/>
</dbReference>
<dbReference type="PANTHER" id="PTHR46134">
    <property type="entry name" value="DRONGO, ISOFORM F"/>
    <property type="match status" value="1"/>
</dbReference>
<feature type="region of interest" description="Disordered" evidence="5">
    <location>
        <begin position="128"/>
        <end position="151"/>
    </location>
</feature>
<evidence type="ECO:0000256" key="1">
    <source>
        <dbReference type="ARBA" id="ARBA00022723"/>
    </source>
</evidence>
<feature type="region of interest" description="Disordered" evidence="5">
    <location>
        <begin position="374"/>
        <end position="415"/>
    </location>
</feature>
<feature type="compositionally biased region" description="Low complexity" evidence="5">
    <location>
        <begin position="250"/>
        <end position="264"/>
    </location>
</feature>
<evidence type="ECO:0000313" key="6">
    <source>
        <dbReference type="Proteomes" id="UP000887566"/>
    </source>
</evidence>
<dbReference type="Proteomes" id="UP000887566">
    <property type="component" value="Unplaced"/>
</dbReference>
<feature type="region of interest" description="Disordered" evidence="5">
    <location>
        <begin position="445"/>
        <end position="464"/>
    </location>
</feature>
<evidence type="ECO:0000256" key="5">
    <source>
        <dbReference type="SAM" id="MobiDB-lite"/>
    </source>
</evidence>
<evidence type="ECO:0000256" key="3">
    <source>
        <dbReference type="ARBA" id="ARBA00022771"/>
    </source>
</evidence>